<evidence type="ECO:0000313" key="14">
    <source>
        <dbReference type="Proteomes" id="UP001498771"/>
    </source>
</evidence>
<reference evidence="13 14" key="1">
    <citation type="submission" date="2024-03" db="EMBL/GenBank/DDBJ databases">
        <title>Genome-scale model development and genomic sequencing of the oleaginous clade Lipomyces.</title>
        <authorList>
            <consortium name="Lawrence Berkeley National Laboratory"/>
            <person name="Czajka J.J."/>
            <person name="Han Y."/>
            <person name="Kim J."/>
            <person name="Mondo S.J."/>
            <person name="Hofstad B.A."/>
            <person name="Robles A."/>
            <person name="Haridas S."/>
            <person name="Riley R."/>
            <person name="LaButti K."/>
            <person name="Pangilinan J."/>
            <person name="Andreopoulos W."/>
            <person name="Lipzen A."/>
            <person name="Yan J."/>
            <person name="Wang M."/>
            <person name="Ng V."/>
            <person name="Grigoriev I.V."/>
            <person name="Spatafora J.W."/>
            <person name="Magnuson J.K."/>
            <person name="Baker S.E."/>
            <person name="Pomraning K.R."/>
        </authorList>
    </citation>
    <scope>NUCLEOTIDE SEQUENCE [LARGE SCALE GENOMIC DNA]</scope>
    <source>
        <strain evidence="13 14">Phaff 52-87</strain>
    </source>
</reference>
<evidence type="ECO:0000256" key="1">
    <source>
        <dbReference type="ARBA" id="ARBA00004141"/>
    </source>
</evidence>
<comment type="similarity">
    <text evidence="10">Belongs to the CDP-alcohol phosphatidyltransferase class-I family.</text>
</comment>
<evidence type="ECO:0000256" key="5">
    <source>
        <dbReference type="ARBA" id="ARBA00022989"/>
    </source>
</evidence>
<sequence length="247" mass="27381">MKNAIDKLPKPTRAVFRENIYTLPNILTFTRLVAAPVVGILVLRSNHVAATAVFLYACVTDWLDGHIARKYGLQSVVGSVIDPMADKMLMVTLTGCLAWIGSLPLWIAIIIFGRDALLGISAIYYRYISLPPPKTMARYWDFSIPSAEVHPTTISKYNTFLQMGLLASTLVKPFAFQQLSAQAQILASQAIVGLEYTVAATTILSGLSYVFSKTAVKILTEEEIEKRRIEQEKKNTPPPPTHDINQK</sequence>
<keyword evidence="9" id="KW-1208">Phospholipid metabolism</keyword>
<gene>
    <name evidence="13" type="ORF">BZA70DRAFT_235654</name>
</gene>
<keyword evidence="6" id="KW-0443">Lipid metabolism</keyword>
<dbReference type="PROSITE" id="PS00379">
    <property type="entry name" value="CDP_ALCOHOL_P_TRANSF"/>
    <property type="match status" value="1"/>
</dbReference>
<evidence type="ECO:0000256" key="6">
    <source>
        <dbReference type="ARBA" id="ARBA00023098"/>
    </source>
</evidence>
<keyword evidence="8" id="KW-0594">Phospholipid biosynthesis</keyword>
<dbReference type="RefSeq" id="XP_064771629.1">
    <property type="nucleotide sequence ID" value="XM_064910347.1"/>
</dbReference>
<evidence type="ECO:0000256" key="7">
    <source>
        <dbReference type="ARBA" id="ARBA00023136"/>
    </source>
</evidence>
<evidence type="ECO:0000256" key="2">
    <source>
        <dbReference type="ARBA" id="ARBA00022516"/>
    </source>
</evidence>
<dbReference type="InterPro" id="IPR050324">
    <property type="entry name" value="CDP-alcohol_PTase-I"/>
</dbReference>
<evidence type="ECO:0000256" key="8">
    <source>
        <dbReference type="ARBA" id="ARBA00023209"/>
    </source>
</evidence>
<organism evidence="13 14">
    <name type="scientific">Myxozyma melibiosi</name>
    <dbReference type="NCBI Taxonomy" id="54550"/>
    <lineage>
        <taxon>Eukaryota</taxon>
        <taxon>Fungi</taxon>
        <taxon>Dikarya</taxon>
        <taxon>Ascomycota</taxon>
        <taxon>Saccharomycotina</taxon>
        <taxon>Lipomycetes</taxon>
        <taxon>Lipomycetales</taxon>
        <taxon>Lipomycetaceae</taxon>
        <taxon>Myxozyma</taxon>
    </lineage>
</organism>
<dbReference type="GeneID" id="90035859"/>
<dbReference type="InterPro" id="IPR048254">
    <property type="entry name" value="CDP_ALCOHOL_P_TRANSF_CS"/>
</dbReference>
<keyword evidence="7 12" id="KW-0472">Membrane</keyword>
<dbReference type="Gene3D" id="1.20.120.1760">
    <property type="match status" value="1"/>
</dbReference>
<evidence type="ECO:0000256" key="12">
    <source>
        <dbReference type="SAM" id="Phobius"/>
    </source>
</evidence>
<keyword evidence="2" id="KW-0444">Lipid biosynthesis</keyword>
<evidence type="ECO:0000313" key="13">
    <source>
        <dbReference type="EMBL" id="KAK7208596.1"/>
    </source>
</evidence>
<feature type="region of interest" description="Disordered" evidence="11">
    <location>
        <begin position="226"/>
        <end position="247"/>
    </location>
</feature>
<keyword evidence="3 10" id="KW-0808">Transferase</keyword>
<feature type="transmembrane region" description="Helical" evidence="12">
    <location>
        <begin position="88"/>
        <end position="112"/>
    </location>
</feature>
<dbReference type="InterPro" id="IPR043130">
    <property type="entry name" value="CDP-OH_PTrfase_TM_dom"/>
</dbReference>
<accession>A0ABR1FFG3</accession>
<evidence type="ECO:0000256" key="10">
    <source>
        <dbReference type="RuleBase" id="RU003750"/>
    </source>
</evidence>
<comment type="subcellular location">
    <subcellularLocation>
        <location evidence="1">Membrane</location>
        <topology evidence="1">Multi-pass membrane protein</topology>
    </subcellularLocation>
</comment>
<evidence type="ECO:0000256" key="11">
    <source>
        <dbReference type="SAM" id="MobiDB-lite"/>
    </source>
</evidence>
<dbReference type="Pfam" id="PF01066">
    <property type="entry name" value="CDP-OH_P_transf"/>
    <property type="match status" value="1"/>
</dbReference>
<comment type="caution">
    <text evidence="13">The sequence shown here is derived from an EMBL/GenBank/DDBJ whole genome shotgun (WGS) entry which is preliminary data.</text>
</comment>
<dbReference type="InterPro" id="IPR000462">
    <property type="entry name" value="CDP-OH_P_trans"/>
</dbReference>
<feature type="transmembrane region" description="Helical" evidence="12">
    <location>
        <begin position="20"/>
        <end position="42"/>
    </location>
</feature>
<keyword evidence="14" id="KW-1185">Reference proteome</keyword>
<dbReference type="PANTHER" id="PTHR14269">
    <property type="entry name" value="CDP-DIACYLGLYCEROL--GLYCEROL-3-PHOSPHATE 3-PHOSPHATIDYLTRANSFERASE-RELATED"/>
    <property type="match status" value="1"/>
</dbReference>
<protein>
    <submittedName>
        <fullName evidence="13">Phosphatidyl synthase</fullName>
    </submittedName>
</protein>
<name>A0ABR1FFG3_9ASCO</name>
<evidence type="ECO:0000256" key="9">
    <source>
        <dbReference type="ARBA" id="ARBA00023264"/>
    </source>
</evidence>
<keyword evidence="5 12" id="KW-1133">Transmembrane helix</keyword>
<proteinExistence type="inferred from homology"/>
<dbReference type="Proteomes" id="UP001498771">
    <property type="component" value="Unassembled WGS sequence"/>
</dbReference>
<evidence type="ECO:0000256" key="3">
    <source>
        <dbReference type="ARBA" id="ARBA00022679"/>
    </source>
</evidence>
<dbReference type="EMBL" id="JBBJBU010000001">
    <property type="protein sequence ID" value="KAK7208596.1"/>
    <property type="molecule type" value="Genomic_DNA"/>
</dbReference>
<evidence type="ECO:0000256" key="4">
    <source>
        <dbReference type="ARBA" id="ARBA00022692"/>
    </source>
</evidence>
<feature type="compositionally biased region" description="Basic and acidic residues" evidence="11">
    <location>
        <begin position="226"/>
        <end position="235"/>
    </location>
</feature>
<keyword evidence="4 12" id="KW-0812">Transmembrane</keyword>
<dbReference type="PANTHER" id="PTHR14269:SF60">
    <property type="entry name" value="CARDIOLIPIN SYNTHASE (CMP-FORMING)"/>
    <property type="match status" value="1"/>
</dbReference>